<dbReference type="EMBL" id="WLYK01000005">
    <property type="protein sequence ID" value="MTD15266.1"/>
    <property type="molecule type" value="Genomic_DNA"/>
</dbReference>
<feature type="domain" description="Pyridoxamine 5'-phosphate oxidase N-terminal" evidence="3">
    <location>
        <begin position="168"/>
        <end position="271"/>
    </location>
</feature>
<proteinExistence type="inferred from homology"/>
<dbReference type="PANTHER" id="PTHR35176">
    <property type="entry name" value="HEME OXYGENASE HI_0854-RELATED"/>
    <property type="match status" value="1"/>
</dbReference>
<sequence>MTLLEPDTADRTITLVRHFPVPPAGVYAAWTEPDQLARWMGPRGYELDPETAQIDVRVGGGWSGALVGPDGTRFPTAGRYLVLEPPARIVFDWQDPSGADEAPTSSRVTVTFAPSADGTEMTFVLLAPGPLSGEDTARQGWDQTFDRLAGLLDPMTLPQGDTGLLDTDVAQRLLHSTELARVAYVAPDGTPRLFPVLFLFRDGEVVFSTFGGAAKIEGIRRSRAIAITIDTAGQPPEMLQLRGDAVVTTTDGVEPDYIAAHRRYSGDEAAEAVRADIDKPGLVMARIALRPTWVGVVDFVRRFPGGATAEEFANKG</sequence>
<dbReference type="SUPFAM" id="SSF50475">
    <property type="entry name" value="FMN-binding split barrel"/>
    <property type="match status" value="1"/>
</dbReference>
<dbReference type="AlphaFoldDB" id="A0A7K1FMC7"/>
<dbReference type="InterPro" id="IPR052019">
    <property type="entry name" value="F420H2_bilvrd_red/Heme_oxyg"/>
</dbReference>
<evidence type="ECO:0008006" key="7">
    <source>
        <dbReference type="Google" id="ProtNLM"/>
    </source>
</evidence>
<dbReference type="Gene3D" id="2.30.110.10">
    <property type="entry name" value="Electron Transport, Fmn-binding Protein, Chain A"/>
    <property type="match status" value="1"/>
</dbReference>
<dbReference type="InterPro" id="IPR011576">
    <property type="entry name" value="Pyridox_Oxase_N"/>
</dbReference>
<name>A0A7K1FMC7_9ACTN</name>
<reference evidence="5 6" key="1">
    <citation type="submission" date="2019-11" db="EMBL/GenBank/DDBJ databases">
        <authorList>
            <person name="Jiang L.-Q."/>
        </authorList>
    </citation>
    <scope>NUCLEOTIDE SEQUENCE [LARGE SCALE GENOMIC DNA]</scope>
    <source>
        <strain evidence="5 6">YIM 132087</strain>
    </source>
</reference>
<dbReference type="RefSeq" id="WP_154769214.1">
    <property type="nucleotide sequence ID" value="NZ_WLYK01000005.1"/>
</dbReference>
<keyword evidence="2" id="KW-0560">Oxidoreductase</keyword>
<organism evidence="5 6">
    <name type="scientific">Nakamurella alba</name>
    <dbReference type="NCBI Taxonomy" id="2665158"/>
    <lineage>
        <taxon>Bacteria</taxon>
        <taxon>Bacillati</taxon>
        <taxon>Actinomycetota</taxon>
        <taxon>Actinomycetes</taxon>
        <taxon>Nakamurellales</taxon>
        <taxon>Nakamurellaceae</taxon>
        <taxon>Nakamurella</taxon>
    </lineage>
</organism>
<dbReference type="GO" id="GO:0016627">
    <property type="term" value="F:oxidoreductase activity, acting on the CH-CH group of donors"/>
    <property type="evidence" value="ECO:0007669"/>
    <property type="project" value="TreeGrafter"/>
</dbReference>
<dbReference type="Gene3D" id="3.30.530.20">
    <property type="match status" value="1"/>
</dbReference>
<dbReference type="Pfam" id="PF01243">
    <property type="entry name" value="PNPOx_N"/>
    <property type="match status" value="1"/>
</dbReference>
<comment type="similarity">
    <text evidence="1">Belongs to the AHA1 family.</text>
</comment>
<dbReference type="InterPro" id="IPR012349">
    <property type="entry name" value="Split_barrel_FMN-bd"/>
</dbReference>
<dbReference type="SUPFAM" id="SSF55961">
    <property type="entry name" value="Bet v1-like"/>
    <property type="match status" value="1"/>
</dbReference>
<gene>
    <name evidence="5" type="ORF">GIS00_15090</name>
</gene>
<dbReference type="Pfam" id="PF08327">
    <property type="entry name" value="AHSA1"/>
    <property type="match status" value="1"/>
</dbReference>
<evidence type="ECO:0000313" key="5">
    <source>
        <dbReference type="EMBL" id="MTD15266.1"/>
    </source>
</evidence>
<evidence type="ECO:0000313" key="6">
    <source>
        <dbReference type="Proteomes" id="UP000460221"/>
    </source>
</evidence>
<feature type="domain" description="Activator of Hsp90 ATPase homologue 1/2-like C-terminal" evidence="4">
    <location>
        <begin position="21"/>
        <end position="152"/>
    </location>
</feature>
<evidence type="ECO:0000259" key="3">
    <source>
        <dbReference type="Pfam" id="PF01243"/>
    </source>
</evidence>
<dbReference type="GO" id="GO:0005829">
    <property type="term" value="C:cytosol"/>
    <property type="evidence" value="ECO:0007669"/>
    <property type="project" value="TreeGrafter"/>
</dbReference>
<keyword evidence="6" id="KW-1185">Reference proteome</keyword>
<evidence type="ECO:0000256" key="1">
    <source>
        <dbReference type="ARBA" id="ARBA00006817"/>
    </source>
</evidence>
<accession>A0A7K1FMC7</accession>
<dbReference type="PANTHER" id="PTHR35176:SF6">
    <property type="entry name" value="HEME OXYGENASE HI_0854-RELATED"/>
    <property type="match status" value="1"/>
</dbReference>
<comment type="caution">
    <text evidence="5">The sequence shown here is derived from an EMBL/GenBank/DDBJ whole genome shotgun (WGS) entry which is preliminary data.</text>
</comment>
<dbReference type="InterPro" id="IPR023393">
    <property type="entry name" value="START-like_dom_sf"/>
</dbReference>
<evidence type="ECO:0000256" key="2">
    <source>
        <dbReference type="ARBA" id="ARBA00023002"/>
    </source>
</evidence>
<dbReference type="GO" id="GO:0070967">
    <property type="term" value="F:coenzyme F420 binding"/>
    <property type="evidence" value="ECO:0007669"/>
    <property type="project" value="TreeGrafter"/>
</dbReference>
<protein>
    <recommendedName>
        <fullName evidence="7">SRPBCC domain-containing protein</fullName>
    </recommendedName>
</protein>
<dbReference type="InterPro" id="IPR013538">
    <property type="entry name" value="ASHA1/2-like_C"/>
</dbReference>
<evidence type="ECO:0000259" key="4">
    <source>
        <dbReference type="Pfam" id="PF08327"/>
    </source>
</evidence>
<dbReference type="CDD" id="cd07814">
    <property type="entry name" value="SRPBCC_CalC_Aha1-like"/>
    <property type="match status" value="1"/>
</dbReference>
<dbReference type="Proteomes" id="UP000460221">
    <property type="component" value="Unassembled WGS sequence"/>
</dbReference>